<feature type="compositionally biased region" description="Basic and acidic residues" evidence="1">
    <location>
        <begin position="1"/>
        <end position="10"/>
    </location>
</feature>
<proteinExistence type="predicted"/>
<feature type="compositionally biased region" description="Polar residues" evidence="1">
    <location>
        <begin position="266"/>
        <end position="280"/>
    </location>
</feature>
<keyword evidence="3" id="KW-1185">Reference proteome</keyword>
<dbReference type="Proteomes" id="UP001431783">
    <property type="component" value="Unassembled WGS sequence"/>
</dbReference>
<reference evidence="2 3" key="1">
    <citation type="submission" date="2023-03" db="EMBL/GenBank/DDBJ databases">
        <title>Genome insight into feeding habits of ladybird beetles.</title>
        <authorList>
            <person name="Li H.-S."/>
            <person name="Huang Y.-H."/>
            <person name="Pang H."/>
        </authorList>
    </citation>
    <scope>NUCLEOTIDE SEQUENCE [LARGE SCALE GENOMIC DNA]</scope>
    <source>
        <strain evidence="2">SYSU_2023b</strain>
        <tissue evidence="2">Whole body</tissue>
    </source>
</reference>
<sequence>MLGSTAKDESSNVLLSAKQDSRDKSDSEAEDASSTAYPSKLSSYSTIKDFTSSISSVPRSWTNYSMSSCAVPDLDCDSVTNTSWKDNTYSDLDSVLQSRSSIAPTDSLLFVPRKLKSYSIDESPELLNKESKSPSGVSLEQSDSFEYANSDDKLRIKRMEEMWQKEKEDRGATERAELRRKEQQRKMNEYIQRKLKHMSKNESKDSESEDSADSGKGWTFVKDDAKTLGRNSTVKRHSKDLGRSGLMIKSSKSKENMDAPGLTRLSPRNNTSSLIDQLKNSCPPVSLSTEVHERIQISNKERRRSKP</sequence>
<feature type="compositionally biased region" description="Polar residues" evidence="1">
    <location>
        <begin position="133"/>
        <end position="144"/>
    </location>
</feature>
<evidence type="ECO:0000256" key="1">
    <source>
        <dbReference type="SAM" id="MobiDB-lite"/>
    </source>
</evidence>
<gene>
    <name evidence="2" type="ORF">WA026_014721</name>
</gene>
<name>A0AAW1V838_9CUCU</name>
<feature type="compositionally biased region" description="Basic and acidic residues" evidence="1">
    <location>
        <begin position="164"/>
        <end position="192"/>
    </location>
</feature>
<accession>A0AAW1V838</accession>
<comment type="caution">
    <text evidence="2">The sequence shown here is derived from an EMBL/GenBank/DDBJ whole genome shotgun (WGS) entry which is preliminary data.</text>
</comment>
<feature type="region of interest" description="Disordered" evidence="1">
    <location>
        <begin position="121"/>
        <end position="144"/>
    </location>
</feature>
<feature type="region of interest" description="Disordered" evidence="1">
    <location>
        <begin position="164"/>
        <end position="307"/>
    </location>
</feature>
<dbReference type="AlphaFoldDB" id="A0AAW1V838"/>
<feature type="region of interest" description="Disordered" evidence="1">
    <location>
        <begin position="1"/>
        <end position="40"/>
    </location>
</feature>
<evidence type="ECO:0000313" key="3">
    <source>
        <dbReference type="Proteomes" id="UP001431783"/>
    </source>
</evidence>
<protein>
    <submittedName>
        <fullName evidence="2">Uncharacterized protein</fullName>
    </submittedName>
</protein>
<evidence type="ECO:0000313" key="2">
    <source>
        <dbReference type="EMBL" id="KAK9891484.1"/>
    </source>
</evidence>
<dbReference type="EMBL" id="JARQZJ010000128">
    <property type="protein sequence ID" value="KAK9891484.1"/>
    <property type="molecule type" value="Genomic_DNA"/>
</dbReference>
<organism evidence="2 3">
    <name type="scientific">Henosepilachna vigintioctopunctata</name>
    <dbReference type="NCBI Taxonomy" id="420089"/>
    <lineage>
        <taxon>Eukaryota</taxon>
        <taxon>Metazoa</taxon>
        <taxon>Ecdysozoa</taxon>
        <taxon>Arthropoda</taxon>
        <taxon>Hexapoda</taxon>
        <taxon>Insecta</taxon>
        <taxon>Pterygota</taxon>
        <taxon>Neoptera</taxon>
        <taxon>Endopterygota</taxon>
        <taxon>Coleoptera</taxon>
        <taxon>Polyphaga</taxon>
        <taxon>Cucujiformia</taxon>
        <taxon>Coccinelloidea</taxon>
        <taxon>Coccinellidae</taxon>
        <taxon>Epilachninae</taxon>
        <taxon>Epilachnini</taxon>
        <taxon>Henosepilachna</taxon>
    </lineage>
</organism>